<evidence type="ECO:0000313" key="5">
    <source>
        <dbReference type="Proteomes" id="UP001293593"/>
    </source>
</evidence>
<dbReference type="PANTHER" id="PTHR31739:SF25">
    <property type="entry name" value="(E,E)-GERANYLLINALOOL SYNTHASE"/>
    <property type="match status" value="1"/>
</dbReference>
<sequence>MGFGREKTIYCYYAVAASTTSLPHDSCVRMLAAKSAILITVADDFFDMKASLPELQHLIDAIARWDSGGLSSHSKVIFDALDDLVSETAQRYRQQQGADITSSLRDLVR</sequence>
<evidence type="ECO:0000256" key="1">
    <source>
        <dbReference type="ARBA" id="ARBA00022723"/>
    </source>
</evidence>
<proteinExistence type="predicted"/>
<gene>
    <name evidence="4" type="ORF">QN277_020174</name>
</gene>
<dbReference type="GO" id="GO:0016102">
    <property type="term" value="P:diterpenoid biosynthetic process"/>
    <property type="evidence" value="ECO:0007669"/>
    <property type="project" value="TreeGrafter"/>
</dbReference>
<protein>
    <recommendedName>
        <fullName evidence="3">Terpene synthase metal-binding domain-containing protein</fullName>
    </recommendedName>
</protein>
<evidence type="ECO:0000259" key="3">
    <source>
        <dbReference type="Pfam" id="PF03936"/>
    </source>
</evidence>
<dbReference type="Gene3D" id="1.10.600.10">
    <property type="entry name" value="Farnesyl Diphosphate Synthase"/>
    <property type="match status" value="1"/>
</dbReference>
<keyword evidence="5" id="KW-1185">Reference proteome</keyword>
<dbReference type="EMBL" id="JAWXYG010000005">
    <property type="protein sequence ID" value="KAK4271484.1"/>
    <property type="molecule type" value="Genomic_DNA"/>
</dbReference>
<feature type="domain" description="Terpene synthase metal-binding" evidence="3">
    <location>
        <begin position="2"/>
        <end position="106"/>
    </location>
</feature>
<dbReference type="PANTHER" id="PTHR31739">
    <property type="entry name" value="ENT-COPALYL DIPHOSPHATE SYNTHASE, CHLOROPLASTIC"/>
    <property type="match status" value="1"/>
</dbReference>
<keyword evidence="2" id="KW-0460">Magnesium</keyword>
<reference evidence="4" key="1">
    <citation type="submission" date="2023-10" db="EMBL/GenBank/DDBJ databases">
        <title>Chromosome-level genome of the transformable northern wattle, Acacia crassicarpa.</title>
        <authorList>
            <person name="Massaro I."/>
            <person name="Sinha N.R."/>
            <person name="Poethig S."/>
            <person name="Leichty A.R."/>
        </authorList>
    </citation>
    <scope>NUCLEOTIDE SEQUENCE</scope>
    <source>
        <strain evidence="4">Acra3RX</strain>
        <tissue evidence="4">Leaf</tissue>
    </source>
</reference>
<name>A0AAE1JNZ4_9FABA</name>
<evidence type="ECO:0000313" key="4">
    <source>
        <dbReference type="EMBL" id="KAK4271484.1"/>
    </source>
</evidence>
<accession>A0AAE1JNZ4</accession>
<comment type="caution">
    <text evidence="4">The sequence shown here is derived from an EMBL/GenBank/DDBJ whole genome shotgun (WGS) entry which is preliminary data.</text>
</comment>
<dbReference type="SUPFAM" id="SSF48576">
    <property type="entry name" value="Terpenoid synthases"/>
    <property type="match status" value="1"/>
</dbReference>
<dbReference type="Pfam" id="PF03936">
    <property type="entry name" value="Terpene_synth_C"/>
    <property type="match status" value="1"/>
</dbReference>
<dbReference type="InterPro" id="IPR008949">
    <property type="entry name" value="Isoprenoid_synthase_dom_sf"/>
</dbReference>
<dbReference type="Proteomes" id="UP001293593">
    <property type="component" value="Unassembled WGS sequence"/>
</dbReference>
<evidence type="ECO:0000256" key="2">
    <source>
        <dbReference type="ARBA" id="ARBA00022842"/>
    </source>
</evidence>
<dbReference type="InterPro" id="IPR050148">
    <property type="entry name" value="Terpene_synthase-like"/>
</dbReference>
<dbReference type="AlphaFoldDB" id="A0AAE1JNZ4"/>
<dbReference type="GO" id="GO:0000287">
    <property type="term" value="F:magnesium ion binding"/>
    <property type="evidence" value="ECO:0007669"/>
    <property type="project" value="InterPro"/>
</dbReference>
<keyword evidence="1" id="KW-0479">Metal-binding</keyword>
<dbReference type="InterPro" id="IPR005630">
    <property type="entry name" value="Terpene_synthase_metal-bd"/>
</dbReference>
<dbReference type="GO" id="GO:0010333">
    <property type="term" value="F:terpene synthase activity"/>
    <property type="evidence" value="ECO:0007669"/>
    <property type="project" value="InterPro"/>
</dbReference>
<organism evidence="4 5">
    <name type="scientific">Acacia crassicarpa</name>
    <name type="common">northern wattle</name>
    <dbReference type="NCBI Taxonomy" id="499986"/>
    <lineage>
        <taxon>Eukaryota</taxon>
        <taxon>Viridiplantae</taxon>
        <taxon>Streptophyta</taxon>
        <taxon>Embryophyta</taxon>
        <taxon>Tracheophyta</taxon>
        <taxon>Spermatophyta</taxon>
        <taxon>Magnoliopsida</taxon>
        <taxon>eudicotyledons</taxon>
        <taxon>Gunneridae</taxon>
        <taxon>Pentapetalae</taxon>
        <taxon>rosids</taxon>
        <taxon>fabids</taxon>
        <taxon>Fabales</taxon>
        <taxon>Fabaceae</taxon>
        <taxon>Caesalpinioideae</taxon>
        <taxon>mimosoid clade</taxon>
        <taxon>Acacieae</taxon>
        <taxon>Acacia</taxon>
    </lineage>
</organism>